<gene>
    <name evidence="9" type="ORF">ASPZODRAFT_133842</name>
</gene>
<evidence type="ECO:0000313" key="9">
    <source>
        <dbReference type="EMBL" id="OJJ45217.1"/>
    </source>
</evidence>
<evidence type="ECO:0000256" key="2">
    <source>
        <dbReference type="ARBA" id="ARBA00022692"/>
    </source>
</evidence>
<evidence type="ECO:0000256" key="3">
    <source>
        <dbReference type="ARBA" id="ARBA00022989"/>
    </source>
</evidence>
<dbReference type="VEuPathDB" id="FungiDB:ASPZODRAFT_133842"/>
<organism evidence="9 10">
    <name type="scientific">Penicilliopsis zonata CBS 506.65</name>
    <dbReference type="NCBI Taxonomy" id="1073090"/>
    <lineage>
        <taxon>Eukaryota</taxon>
        <taxon>Fungi</taxon>
        <taxon>Dikarya</taxon>
        <taxon>Ascomycota</taxon>
        <taxon>Pezizomycotina</taxon>
        <taxon>Eurotiomycetes</taxon>
        <taxon>Eurotiomycetidae</taxon>
        <taxon>Eurotiales</taxon>
        <taxon>Aspergillaceae</taxon>
        <taxon>Penicilliopsis</taxon>
    </lineage>
</organism>
<feature type="transmembrane region" description="Helical" evidence="7">
    <location>
        <begin position="245"/>
        <end position="265"/>
    </location>
</feature>
<evidence type="ECO:0000259" key="8">
    <source>
        <dbReference type="Pfam" id="PF20684"/>
    </source>
</evidence>
<proteinExistence type="inferred from homology"/>
<dbReference type="Proteomes" id="UP000184188">
    <property type="component" value="Unassembled WGS sequence"/>
</dbReference>
<dbReference type="GeneID" id="34609839"/>
<evidence type="ECO:0000256" key="6">
    <source>
        <dbReference type="SAM" id="MobiDB-lite"/>
    </source>
</evidence>
<feature type="transmembrane region" description="Helical" evidence="7">
    <location>
        <begin position="205"/>
        <end position="225"/>
    </location>
</feature>
<dbReference type="InterPro" id="IPR052337">
    <property type="entry name" value="SAT4-like"/>
</dbReference>
<feature type="transmembrane region" description="Helical" evidence="7">
    <location>
        <begin position="86"/>
        <end position="110"/>
    </location>
</feature>
<evidence type="ECO:0000256" key="5">
    <source>
        <dbReference type="ARBA" id="ARBA00038359"/>
    </source>
</evidence>
<dbReference type="EMBL" id="KV878345">
    <property type="protein sequence ID" value="OJJ45217.1"/>
    <property type="molecule type" value="Genomic_DNA"/>
</dbReference>
<dbReference type="GO" id="GO:0016020">
    <property type="term" value="C:membrane"/>
    <property type="evidence" value="ECO:0007669"/>
    <property type="project" value="UniProtKB-SubCell"/>
</dbReference>
<dbReference type="PANTHER" id="PTHR33048">
    <property type="entry name" value="PTH11-LIKE INTEGRAL MEMBRANE PROTEIN (AFU_ORTHOLOGUE AFUA_5G11245)"/>
    <property type="match status" value="1"/>
</dbReference>
<feature type="compositionally biased region" description="Polar residues" evidence="6">
    <location>
        <begin position="284"/>
        <end position="306"/>
    </location>
</feature>
<dbReference type="Pfam" id="PF20684">
    <property type="entry name" value="Fung_rhodopsin"/>
    <property type="match status" value="1"/>
</dbReference>
<comment type="similarity">
    <text evidence="5">Belongs to the SAT4 family.</text>
</comment>
<evidence type="ECO:0000313" key="10">
    <source>
        <dbReference type="Proteomes" id="UP000184188"/>
    </source>
</evidence>
<feature type="domain" description="Rhodopsin" evidence="8">
    <location>
        <begin position="31"/>
        <end position="270"/>
    </location>
</feature>
<dbReference type="RefSeq" id="XP_022579727.1">
    <property type="nucleotide sequence ID" value="XM_022723374.1"/>
</dbReference>
<name>A0A1L9SDR1_9EURO</name>
<dbReference type="STRING" id="1073090.A0A1L9SDR1"/>
<feature type="compositionally biased region" description="Polar residues" evidence="6">
    <location>
        <begin position="359"/>
        <end position="369"/>
    </location>
</feature>
<evidence type="ECO:0000256" key="7">
    <source>
        <dbReference type="SAM" id="Phobius"/>
    </source>
</evidence>
<feature type="transmembrane region" description="Helical" evidence="7">
    <location>
        <begin position="122"/>
        <end position="148"/>
    </location>
</feature>
<keyword evidence="3 7" id="KW-1133">Transmembrane helix</keyword>
<dbReference type="PANTHER" id="PTHR33048:SF167">
    <property type="entry name" value="INTEGRAL MEMBRANE PROTEIN"/>
    <property type="match status" value="1"/>
</dbReference>
<feature type="compositionally biased region" description="Gly residues" evidence="6">
    <location>
        <begin position="311"/>
        <end position="321"/>
    </location>
</feature>
<keyword evidence="4 7" id="KW-0472">Membrane</keyword>
<feature type="transmembrane region" description="Helical" evidence="7">
    <location>
        <begin position="170"/>
        <end position="193"/>
    </location>
</feature>
<feature type="transmembrane region" description="Helical" evidence="7">
    <location>
        <begin position="12"/>
        <end position="35"/>
    </location>
</feature>
<protein>
    <recommendedName>
        <fullName evidence="8">Rhodopsin domain-containing protein</fullName>
    </recommendedName>
</protein>
<comment type="subcellular location">
    <subcellularLocation>
        <location evidence="1">Membrane</location>
        <topology evidence="1">Multi-pass membrane protein</topology>
    </subcellularLocation>
</comment>
<dbReference type="InterPro" id="IPR049326">
    <property type="entry name" value="Rhodopsin_dom_fungi"/>
</dbReference>
<feature type="region of interest" description="Disordered" evidence="6">
    <location>
        <begin position="284"/>
        <end position="383"/>
    </location>
</feature>
<feature type="compositionally biased region" description="Acidic residues" evidence="6">
    <location>
        <begin position="328"/>
        <end position="339"/>
    </location>
</feature>
<dbReference type="AlphaFoldDB" id="A0A1L9SDR1"/>
<reference evidence="10" key="1">
    <citation type="journal article" date="2017" name="Genome Biol.">
        <title>Comparative genomics reveals high biological diversity and specific adaptations in the industrially and medically important fungal genus Aspergillus.</title>
        <authorList>
            <person name="de Vries R.P."/>
            <person name="Riley R."/>
            <person name="Wiebenga A."/>
            <person name="Aguilar-Osorio G."/>
            <person name="Amillis S."/>
            <person name="Uchima C.A."/>
            <person name="Anderluh G."/>
            <person name="Asadollahi M."/>
            <person name="Askin M."/>
            <person name="Barry K."/>
            <person name="Battaglia E."/>
            <person name="Bayram O."/>
            <person name="Benocci T."/>
            <person name="Braus-Stromeyer S.A."/>
            <person name="Caldana C."/>
            <person name="Canovas D."/>
            <person name="Cerqueira G.C."/>
            <person name="Chen F."/>
            <person name="Chen W."/>
            <person name="Choi C."/>
            <person name="Clum A."/>
            <person name="Dos Santos R.A."/>
            <person name="Damasio A.R."/>
            <person name="Diallinas G."/>
            <person name="Emri T."/>
            <person name="Fekete E."/>
            <person name="Flipphi M."/>
            <person name="Freyberg S."/>
            <person name="Gallo A."/>
            <person name="Gournas C."/>
            <person name="Habgood R."/>
            <person name="Hainaut M."/>
            <person name="Harispe M.L."/>
            <person name="Henrissat B."/>
            <person name="Hilden K.S."/>
            <person name="Hope R."/>
            <person name="Hossain A."/>
            <person name="Karabika E."/>
            <person name="Karaffa L."/>
            <person name="Karanyi Z."/>
            <person name="Krasevec N."/>
            <person name="Kuo A."/>
            <person name="Kusch H."/>
            <person name="LaButti K."/>
            <person name="Lagendijk E.L."/>
            <person name="Lapidus A."/>
            <person name="Levasseur A."/>
            <person name="Lindquist E."/>
            <person name="Lipzen A."/>
            <person name="Logrieco A.F."/>
            <person name="MacCabe A."/>
            <person name="Maekelae M.R."/>
            <person name="Malavazi I."/>
            <person name="Melin P."/>
            <person name="Meyer V."/>
            <person name="Mielnichuk N."/>
            <person name="Miskei M."/>
            <person name="Molnar A.P."/>
            <person name="Mule G."/>
            <person name="Ngan C.Y."/>
            <person name="Orejas M."/>
            <person name="Orosz E."/>
            <person name="Ouedraogo J.P."/>
            <person name="Overkamp K.M."/>
            <person name="Park H.-S."/>
            <person name="Perrone G."/>
            <person name="Piumi F."/>
            <person name="Punt P.J."/>
            <person name="Ram A.F."/>
            <person name="Ramon A."/>
            <person name="Rauscher S."/>
            <person name="Record E."/>
            <person name="Riano-Pachon D.M."/>
            <person name="Robert V."/>
            <person name="Roehrig J."/>
            <person name="Ruller R."/>
            <person name="Salamov A."/>
            <person name="Salih N.S."/>
            <person name="Samson R.A."/>
            <person name="Sandor E."/>
            <person name="Sanguinetti M."/>
            <person name="Schuetze T."/>
            <person name="Sepcic K."/>
            <person name="Shelest E."/>
            <person name="Sherlock G."/>
            <person name="Sophianopoulou V."/>
            <person name="Squina F.M."/>
            <person name="Sun H."/>
            <person name="Susca A."/>
            <person name="Todd R.B."/>
            <person name="Tsang A."/>
            <person name="Unkles S.E."/>
            <person name="van de Wiele N."/>
            <person name="van Rossen-Uffink D."/>
            <person name="Oliveira J.V."/>
            <person name="Vesth T.C."/>
            <person name="Visser J."/>
            <person name="Yu J.-H."/>
            <person name="Zhou M."/>
            <person name="Andersen M.R."/>
            <person name="Archer D.B."/>
            <person name="Baker S.E."/>
            <person name="Benoit I."/>
            <person name="Brakhage A.A."/>
            <person name="Braus G.H."/>
            <person name="Fischer R."/>
            <person name="Frisvad J.C."/>
            <person name="Goldman G.H."/>
            <person name="Houbraken J."/>
            <person name="Oakley B."/>
            <person name="Pocsi I."/>
            <person name="Scazzocchio C."/>
            <person name="Seiboth B."/>
            <person name="vanKuyk P.A."/>
            <person name="Wortman J."/>
            <person name="Dyer P.S."/>
            <person name="Grigoriev I.V."/>
        </authorList>
    </citation>
    <scope>NUCLEOTIDE SEQUENCE [LARGE SCALE GENOMIC DNA]</scope>
    <source>
        <strain evidence="10">CBS 506.65</strain>
    </source>
</reference>
<sequence length="383" mass="41998">MSTAYAAESNLPTILGVLTTFFFLSIIVVGLRIYSRVVIARAPGIDDGLIILAAICQLGQWIVILIQSRHGLGRHESTISAAELIIYNHASFVGNIVGIAIGTMFLKLSIAANLLRLCQQRWFTLALWVLVVIIIAYEMVGTLFFFLVCRPMSGSWDPYAGAKCSSTETIVIFGLVNTSFNIITDVALAILPIPIIWRLNMKKSVRLYLVGILSLGYLAVAMDIVKTYYQETYTVETDETYTFSLIFYGFLEDCIGMTAASVPMLKPLVGRVLGLNSTRDTYYPHGSNSNTPWSQGRSQHNASASASGGMRSHGGRPGGGKRAPPDMYELDERETDSDEGASTQSKAFPYRHEPGSEENILQDSANSNARRLGITKTTEVRVV</sequence>
<feature type="transmembrane region" description="Helical" evidence="7">
    <location>
        <begin position="47"/>
        <end position="66"/>
    </location>
</feature>
<dbReference type="OrthoDB" id="5022096at2759"/>
<evidence type="ECO:0000256" key="4">
    <source>
        <dbReference type="ARBA" id="ARBA00023136"/>
    </source>
</evidence>
<keyword evidence="10" id="KW-1185">Reference proteome</keyword>
<evidence type="ECO:0000256" key="1">
    <source>
        <dbReference type="ARBA" id="ARBA00004141"/>
    </source>
</evidence>
<accession>A0A1L9SDR1</accession>
<keyword evidence="2 7" id="KW-0812">Transmembrane</keyword>